<keyword evidence="3" id="KW-0597">Phosphoprotein</keyword>
<feature type="transmembrane region" description="Helical" evidence="10">
    <location>
        <begin position="68"/>
        <end position="92"/>
    </location>
</feature>
<dbReference type="Gene3D" id="3.30.565.10">
    <property type="entry name" value="Histidine kinase-like ATPase, C-terminal domain"/>
    <property type="match status" value="1"/>
</dbReference>
<keyword evidence="10" id="KW-1133">Transmembrane helix</keyword>
<organism evidence="12 13">
    <name type="scientific">Agromyces agglutinans</name>
    <dbReference type="NCBI Taxonomy" id="2662258"/>
    <lineage>
        <taxon>Bacteria</taxon>
        <taxon>Bacillati</taxon>
        <taxon>Actinomycetota</taxon>
        <taxon>Actinomycetes</taxon>
        <taxon>Micrococcales</taxon>
        <taxon>Microbacteriaceae</taxon>
        <taxon>Agromyces</taxon>
    </lineage>
</organism>
<keyword evidence="10" id="KW-0812">Transmembrane</keyword>
<sequence>MTERARLEPRGRIPAGAVDALIGVGVAAVISIVISAGQGGRQQPDVVAYLWAAGLGALMLVRRRHPLIVLAVSALGLFAYYAAGYPAVGLAVPVAAALCSAAEFGHLIAAVATAATVTVVSVAFRLLEGQSFSLVVGYELVGHLAVMAGAIAFGDGLRARRELQAGARRLAELTAQQARLDAEAHLHAERLAIARDLHDSVGHDASVISLHAEVAREAVGRDDEAARRALELIRSAATAMLVELRRTVTLLRNPGERPRAVVSLEDLDELTRSATAAGFEVRTTVDPTLLPTAAGARALSSTTEAAVYRIVQEAITNVVRHSTGSRVVVTVARDGHEVVAEIRDDGTAGPPPADRSPDRSPEPAATGNGLRGMRERAEALGGRLTAGPAPDGFAVRAVLPLEGAA</sequence>
<evidence type="ECO:0000313" key="13">
    <source>
        <dbReference type="Proteomes" id="UP000431080"/>
    </source>
</evidence>
<accession>A0A6I2F954</accession>
<feature type="transmembrane region" description="Helical" evidence="10">
    <location>
        <begin position="104"/>
        <end position="127"/>
    </location>
</feature>
<dbReference type="InterPro" id="IPR003594">
    <property type="entry name" value="HATPase_dom"/>
</dbReference>
<dbReference type="SUPFAM" id="SSF55874">
    <property type="entry name" value="ATPase domain of HSP90 chaperone/DNA topoisomerase II/histidine kinase"/>
    <property type="match status" value="1"/>
</dbReference>
<keyword evidence="4" id="KW-0808">Transferase</keyword>
<keyword evidence="10" id="KW-0472">Membrane</keyword>
<keyword evidence="7" id="KW-0067">ATP-binding</keyword>
<keyword evidence="6 12" id="KW-0418">Kinase</keyword>
<dbReference type="GO" id="GO:0016020">
    <property type="term" value="C:membrane"/>
    <property type="evidence" value="ECO:0007669"/>
    <property type="project" value="InterPro"/>
</dbReference>
<keyword evidence="13" id="KW-1185">Reference proteome</keyword>
<dbReference type="SMART" id="SM00387">
    <property type="entry name" value="HATPase_c"/>
    <property type="match status" value="1"/>
</dbReference>
<feature type="domain" description="Histidine kinase/HSP90-like ATPase" evidence="11">
    <location>
        <begin position="302"/>
        <end position="403"/>
    </location>
</feature>
<keyword evidence="8" id="KW-0902">Two-component regulatory system</keyword>
<feature type="transmembrane region" description="Helical" evidence="10">
    <location>
        <begin position="134"/>
        <end position="154"/>
    </location>
</feature>
<proteinExistence type="predicted"/>
<dbReference type="InterPro" id="IPR050482">
    <property type="entry name" value="Sensor_HK_TwoCompSys"/>
</dbReference>
<feature type="transmembrane region" description="Helical" evidence="10">
    <location>
        <begin position="46"/>
        <end position="61"/>
    </location>
</feature>
<feature type="transmembrane region" description="Helical" evidence="10">
    <location>
        <begin position="12"/>
        <end position="34"/>
    </location>
</feature>
<evidence type="ECO:0000259" key="11">
    <source>
        <dbReference type="SMART" id="SM00387"/>
    </source>
</evidence>
<dbReference type="Gene3D" id="1.20.5.1930">
    <property type="match status" value="1"/>
</dbReference>
<comment type="caution">
    <text evidence="12">The sequence shown here is derived from an EMBL/GenBank/DDBJ whole genome shotgun (WGS) entry which is preliminary data.</text>
</comment>
<dbReference type="EC" id="2.7.13.3" evidence="2"/>
<dbReference type="Proteomes" id="UP000431080">
    <property type="component" value="Unassembled WGS sequence"/>
</dbReference>
<dbReference type="GO" id="GO:0046983">
    <property type="term" value="F:protein dimerization activity"/>
    <property type="evidence" value="ECO:0007669"/>
    <property type="project" value="InterPro"/>
</dbReference>
<comment type="catalytic activity">
    <reaction evidence="1">
        <text>ATP + protein L-histidine = ADP + protein N-phospho-L-histidine.</text>
        <dbReference type="EC" id="2.7.13.3"/>
    </reaction>
</comment>
<dbReference type="CDD" id="cd16917">
    <property type="entry name" value="HATPase_UhpB-NarQ-NarX-like"/>
    <property type="match status" value="1"/>
</dbReference>
<dbReference type="RefSeq" id="WP_216648816.1">
    <property type="nucleotide sequence ID" value="NZ_WJIF01000005.1"/>
</dbReference>
<keyword evidence="5" id="KW-0547">Nucleotide-binding</keyword>
<evidence type="ECO:0000256" key="10">
    <source>
        <dbReference type="SAM" id="Phobius"/>
    </source>
</evidence>
<evidence type="ECO:0000256" key="4">
    <source>
        <dbReference type="ARBA" id="ARBA00022679"/>
    </source>
</evidence>
<evidence type="ECO:0000256" key="1">
    <source>
        <dbReference type="ARBA" id="ARBA00000085"/>
    </source>
</evidence>
<dbReference type="InterPro" id="IPR011712">
    <property type="entry name" value="Sig_transdc_His_kin_sub3_dim/P"/>
</dbReference>
<dbReference type="Pfam" id="PF02518">
    <property type="entry name" value="HATPase_c"/>
    <property type="match status" value="1"/>
</dbReference>
<dbReference type="InterPro" id="IPR036890">
    <property type="entry name" value="HATPase_C_sf"/>
</dbReference>
<dbReference type="AlphaFoldDB" id="A0A6I2F954"/>
<evidence type="ECO:0000313" key="12">
    <source>
        <dbReference type="EMBL" id="MRG60297.1"/>
    </source>
</evidence>
<feature type="region of interest" description="Disordered" evidence="9">
    <location>
        <begin position="343"/>
        <end position="373"/>
    </location>
</feature>
<evidence type="ECO:0000256" key="9">
    <source>
        <dbReference type="SAM" id="MobiDB-lite"/>
    </source>
</evidence>
<protein>
    <recommendedName>
        <fullName evidence="2">histidine kinase</fullName>
        <ecNumber evidence="2">2.7.13.3</ecNumber>
    </recommendedName>
</protein>
<evidence type="ECO:0000256" key="3">
    <source>
        <dbReference type="ARBA" id="ARBA00022553"/>
    </source>
</evidence>
<evidence type="ECO:0000256" key="2">
    <source>
        <dbReference type="ARBA" id="ARBA00012438"/>
    </source>
</evidence>
<evidence type="ECO:0000256" key="5">
    <source>
        <dbReference type="ARBA" id="ARBA00022741"/>
    </source>
</evidence>
<dbReference type="EMBL" id="WJIF01000005">
    <property type="protein sequence ID" value="MRG60297.1"/>
    <property type="molecule type" value="Genomic_DNA"/>
</dbReference>
<evidence type="ECO:0000256" key="6">
    <source>
        <dbReference type="ARBA" id="ARBA00022777"/>
    </source>
</evidence>
<dbReference type="PANTHER" id="PTHR24421">
    <property type="entry name" value="NITRATE/NITRITE SENSOR PROTEIN NARX-RELATED"/>
    <property type="match status" value="1"/>
</dbReference>
<dbReference type="GO" id="GO:0000155">
    <property type="term" value="F:phosphorelay sensor kinase activity"/>
    <property type="evidence" value="ECO:0007669"/>
    <property type="project" value="InterPro"/>
</dbReference>
<evidence type="ECO:0000256" key="8">
    <source>
        <dbReference type="ARBA" id="ARBA00023012"/>
    </source>
</evidence>
<reference evidence="12 13" key="1">
    <citation type="submission" date="2019-10" db="EMBL/GenBank/DDBJ databases">
        <authorList>
            <person name="Nie G."/>
            <person name="Ming H."/>
            <person name="Yi B."/>
        </authorList>
    </citation>
    <scope>NUCLEOTIDE SEQUENCE [LARGE SCALE GENOMIC DNA]</scope>
    <source>
        <strain evidence="12 13">CFH 90414</strain>
    </source>
</reference>
<gene>
    <name evidence="12" type="ORF">GE115_10525</name>
</gene>
<dbReference type="Pfam" id="PF07730">
    <property type="entry name" value="HisKA_3"/>
    <property type="match status" value="1"/>
</dbReference>
<dbReference type="GO" id="GO:0005524">
    <property type="term" value="F:ATP binding"/>
    <property type="evidence" value="ECO:0007669"/>
    <property type="project" value="UniProtKB-KW"/>
</dbReference>
<name>A0A6I2F954_9MICO</name>
<dbReference type="PANTHER" id="PTHR24421:SF10">
    <property type="entry name" value="NITRATE_NITRITE SENSOR PROTEIN NARQ"/>
    <property type="match status" value="1"/>
</dbReference>
<evidence type="ECO:0000256" key="7">
    <source>
        <dbReference type="ARBA" id="ARBA00022840"/>
    </source>
</evidence>